<dbReference type="OrthoDB" id="162969at2759"/>
<feature type="domain" description="DDE-1" evidence="1">
    <location>
        <begin position="21"/>
        <end position="76"/>
    </location>
</feature>
<reference evidence="3" key="1">
    <citation type="journal article" date="2017" name="Nat. Ecol. Evol.">
        <title>Genome expansion and lineage-specific genetic innovations in the forest pathogenic fungi Armillaria.</title>
        <authorList>
            <person name="Sipos G."/>
            <person name="Prasanna A.N."/>
            <person name="Walter M.C."/>
            <person name="O'Connor E."/>
            <person name="Balint B."/>
            <person name="Krizsan K."/>
            <person name="Kiss B."/>
            <person name="Hess J."/>
            <person name="Varga T."/>
            <person name="Slot J."/>
            <person name="Riley R."/>
            <person name="Boka B."/>
            <person name="Rigling D."/>
            <person name="Barry K."/>
            <person name="Lee J."/>
            <person name="Mihaltcheva S."/>
            <person name="LaButti K."/>
            <person name="Lipzen A."/>
            <person name="Waldron R."/>
            <person name="Moloney N.M."/>
            <person name="Sperisen C."/>
            <person name="Kredics L."/>
            <person name="Vagvoelgyi C."/>
            <person name="Patrignani A."/>
            <person name="Fitzpatrick D."/>
            <person name="Nagy I."/>
            <person name="Doyle S."/>
            <person name="Anderson J.B."/>
            <person name="Grigoriev I.V."/>
            <person name="Gueldener U."/>
            <person name="Muensterkoetter M."/>
            <person name="Nagy L.G."/>
        </authorList>
    </citation>
    <scope>NUCLEOTIDE SEQUENCE [LARGE SCALE GENOMIC DNA]</scope>
    <source>
        <strain evidence="3">Ar21-2</strain>
    </source>
</reference>
<dbReference type="Pfam" id="PF03184">
    <property type="entry name" value="DDE_1"/>
    <property type="match status" value="1"/>
</dbReference>
<dbReference type="OMA" id="SQFRITI"/>
<dbReference type="GO" id="GO:0003676">
    <property type="term" value="F:nucleic acid binding"/>
    <property type="evidence" value="ECO:0007669"/>
    <property type="project" value="InterPro"/>
</dbReference>
<gene>
    <name evidence="2" type="ORF">ARMGADRAFT_942416</name>
</gene>
<organism evidence="2 3">
    <name type="scientific">Armillaria gallica</name>
    <name type="common">Bulbous honey fungus</name>
    <name type="synonym">Armillaria bulbosa</name>
    <dbReference type="NCBI Taxonomy" id="47427"/>
    <lineage>
        <taxon>Eukaryota</taxon>
        <taxon>Fungi</taxon>
        <taxon>Dikarya</taxon>
        <taxon>Basidiomycota</taxon>
        <taxon>Agaricomycotina</taxon>
        <taxon>Agaricomycetes</taxon>
        <taxon>Agaricomycetidae</taxon>
        <taxon>Agaricales</taxon>
        <taxon>Marasmiineae</taxon>
        <taxon>Physalacriaceae</taxon>
        <taxon>Armillaria</taxon>
    </lineage>
</organism>
<name>A0A2H3CQ33_ARMGA</name>
<dbReference type="InParanoid" id="A0A2H3CQ33"/>
<evidence type="ECO:0000313" key="3">
    <source>
        <dbReference type="Proteomes" id="UP000217790"/>
    </source>
</evidence>
<feature type="non-terminal residue" evidence="2">
    <location>
        <position position="77"/>
    </location>
</feature>
<evidence type="ECO:0000313" key="2">
    <source>
        <dbReference type="EMBL" id="PBK85155.1"/>
    </source>
</evidence>
<dbReference type="AlphaFoldDB" id="A0A2H3CQ33"/>
<keyword evidence="3" id="KW-1185">Reference proteome</keyword>
<dbReference type="EMBL" id="KZ293693">
    <property type="protein sequence ID" value="PBK85155.1"/>
    <property type="molecule type" value="Genomic_DNA"/>
</dbReference>
<dbReference type="Proteomes" id="UP000217790">
    <property type="component" value="Unassembled WGS sequence"/>
</dbReference>
<sequence>MPPDCGLADRAQSGIKGSKIHLTYAFTANANGSDKREDFIIRKAYKPCPFQKKSGEQLGFYYHHNVKAWMTAVLYQE</sequence>
<accession>A0A2H3CQ33</accession>
<dbReference type="STRING" id="47427.A0A2H3CQ33"/>
<dbReference type="InterPro" id="IPR004875">
    <property type="entry name" value="DDE_SF_endonuclease_dom"/>
</dbReference>
<evidence type="ECO:0000259" key="1">
    <source>
        <dbReference type="Pfam" id="PF03184"/>
    </source>
</evidence>
<proteinExistence type="predicted"/>
<protein>
    <recommendedName>
        <fullName evidence="1">DDE-1 domain-containing protein</fullName>
    </recommendedName>
</protein>